<organism evidence="2 3">
    <name type="scientific">Acipenser ruthenus</name>
    <name type="common">Sterlet sturgeon</name>
    <dbReference type="NCBI Taxonomy" id="7906"/>
    <lineage>
        <taxon>Eukaryota</taxon>
        <taxon>Metazoa</taxon>
        <taxon>Chordata</taxon>
        <taxon>Craniata</taxon>
        <taxon>Vertebrata</taxon>
        <taxon>Euteleostomi</taxon>
        <taxon>Actinopterygii</taxon>
        <taxon>Chondrostei</taxon>
        <taxon>Acipenseriformes</taxon>
        <taxon>Acipenseridae</taxon>
        <taxon>Acipenser</taxon>
    </lineage>
</organism>
<reference evidence="2 3" key="1">
    <citation type="submission" date="2019-01" db="EMBL/GenBank/DDBJ databases">
        <title>Draft Genome and Complete Hox-Cluster Characterization of the Sterlet Sturgeon (Acipenser ruthenus).</title>
        <authorList>
            <person name="Wei Q."/>
        </authorList>
    </citation>
    <scope>NUCLEOTIDE SEQUENCE [LARGE SCALE GENOMIC DNA]</scope>
    <source>
        <strain evidence="2">WHYD16114868_AA</strain>
        <tissue evidence="2">Blood</tissue>
    </source>
</reference>
<proteinExistence type="predicted"/>
<evidence type="ECO:0000313" key="3">
    <source>
        <dbReference type="Proteomes" id="UP000289886"/>
    </source>
</evidence>
<evidence type="ECO:0000313" key="2">
    <source>
        <dbReference type="EMBL" id="RXM90987.1"/>
    </source>
</evidence>
<evidence type="ECO:0000256" key="1">
    <source>
        <dbReference type="SAM" id="MobiDB-lite"/>
    </source>
</evidence>
<sequence length="83" mass="8958">MPLQESASDHHAPGQQGPLKRNKEKQSQGDALAGLSHEDQRLYTARLGTCSPKCMHTYWDPALIMLGSGNLKTKPTGPNGVGF</sequence>
<accession>A0A444US50</accession>
<feature type="region of interest" description="Disordered" evidence="1">
    <location>
        <begin position="1"/>
        <end position="38"/>
    </location>
</feature>
<name>A0A444US50_ACIRT</name>
<keyword evidence="3" id="KW-1185">Reference proteome</keyword>
<dbReference type="AlphaFoldDB" id="A0A444US50"/>
<dbReference type="Proteomes" id="UP000289886">
    <property type="component" value="Unassembled WGS sequence"/>
</dbReference>
<dbReference type="EMBL" id="SCEB01011186">
    <property type="protein sequence ID" value="RXM90987.1"/>
    <property type="molecule type" value="Genomic_DNA"/>
</dbReference>
<protein>
    <submittedName>
        <fullName evidence="2">Uncharacterized protein</fullName>
    </submittedName>
</protein>
<gene>
    <name evidence="2" type="ORF">EOD39_21644</name>
</gene>
<comment type="caution">
    <text evidence="2">The sequence shown here is derived from an EMBL/GenBank/DDBJ whole genome shotgun (WGS) entry which is preliminary data.</text>
</comment>